<feature type="compositionally biased region" description="Polar residues" evidence="1">
    <location>
        <begin position="126"/>
        <end position="142"/>
    </location>
</feature>
<feature type="compositionally biased region" description="Low complexity" evidence="1">
    <location>
        <begin position="96"/>
        <end position="111"/>
    </location>
</feature>
<accession>A0A927GJL3</accession>
<evidence type="ECO:0000256" key="1">
    <source>
        <dbReference type="SAM" id="MobiDB-lite"/>
    </source>
</evidence>
<name>A0A927GJL3_9BACT</name>
<feature type="transmembrane region" description="Helical" evidence="2">
    <location>
        <begin position="53"/>
        <end position="72"/>
    </location>
</feature>
<dbReference type="InterPro" id="IPR025665">
    <property type="entry name" value="Beta-barrel_OMP_2"/>
</dbReference>
<dbReference type="AlphaFoldDB" id="A0A927GJL3"/>
<dbReference type="EMBL" id="JACXAD010000012">
    <property type="protein sequence ID" value="MBD2768608.1"/>
    <property type="molecule type" value="Genomic_DNA"/>
</dbReference>
<evidence type="ECO:0000313" key="4">
    <source>
        <dbReference type="EMBL" id="MBD2768608.1"/>
    </source>
</evidence>
<proteinExistence type="predicted"/>
<evidence type="ECO:0000313" key="5">
    <source>
        <dbReference type="Proteomes" id="UP000612233"/>
    </source>
</evidence>
<dbReference type="Proteomes" id="UP000612233">
    <property type="component" value="Unassembled WGS sequence"/>
</dbReference>
<evidence type="ECO:0000256" key="2">
    <source>
        <dbReference type="SAM" id="Phobius"/>
    </source>
</evidence>
<feature type="domain" description="Outer membrane protein beta-barrel" evidence="3">
    <location>
        <begin position="347"/>
        <end position="489"/>
    </location>
</feature>
<keyword evidence="2" id="KW-1133">Transmembrane helix</keyword>
<sequence length="534" mass="55925">MTDRTPDDLYDALRDRLADYGQEPPAPLWAKIRAQLPPPVAAPQLRRRRRRPIVLLGLLLTVLSAAGWQLWLVSRSGPAVMPAPQTVALGSNAPTNAAVASPASAGPSASPKLGKAALENPGMSGASISETKSSPSTATTDNLRLATQVRPDSAASRRSGPYRPQPAGSVAGPFAGGSQARNPRLAVLSRSARVRYSAGQPSLAVGSTDSSVELPTAAAFSTSGSEQGRLPVDVVVAPSAGGHKAVERSTAPVFGPVAASATDYAPGAPASLLASRPVAVLSPALPQPRVQLRTDTFSTAPAVVRRWTVQVLAGPTLTHQHLGAEPASDPSLPTGIITYLDSIVNEFSRRERMSTGYSAQVQVRRVLTGRWSLSTGLGYQEYASQTTYVASTSTSTPPILSSGVFDMAPPSPHRSTYRFLTVPIRFGYALGQSGGRLRYGLLAGIDAALYLGGNSAGKEAVPTAWSISGSPYRPLSASVSLGLDFRYRLASHLEVLAQPTATYFLNSLPRPLSGLTPHHLFGAGALLGLSYEFR</sequence>
<dbReference type="Pfam" id="PF13568">
    <property type="entry name" value="OMP_b-brl_2"/>
    <property type="match status" value="1"/>
</dbReference>
<keyword evidence="5" id="KW-1185">Reference proteome</keyword>
<protein>
    <submittedName>
        <fullName evidence="4">Outer membrane beta-barrel protein</fullName>
    </submittedName>
</protein>
<gene>
    <name evidence="4" type="ORF">IC235_11990</name>
</gene>
<feature type="region of interest" description="Disordered" evidence="1">
    <location>
        <begin position="96"/>
        <end position="179"/>
    </location>
</feature>
<organism evidence="4 5">
    <name type="scientific">Hymenobacter montanus</name>
    <dbReference type="NCBI Taxonomy" id="2771359"/>
    <lineage>
        <taxon>Bacteria</taxon>
        <taxon>Pseudomonadati</taxon>
        <taxon>Bacteroidota</taxon>
        <taxon>Cytophagia</taxon>
        <taxon>Cytophagales</taxon>
        <taxon>Hymenobacteraceae</taxon>
        <taxon>Hymenobacter</taxon>
    </lineage>
</organism>
<evidence type="ECO:0000259" key="3">
    <source>
        <dbReference type="Pfam" id="PF13568"/>
    </source>
</evidence>
<dbReference type="RefSeq" id="WP_191005421.1">
    <property type="nucleotide sequence ID" value="NZ_JACXAD010000012.1"/>
</dbReference>
<reference evidence="4" key="1">
    <citation type="submission" date="2020-09" db="EMBL/GenBank/DDBJ databases">
        <authorList>
            <person name="Kim M.K."/>
        </authorList>
    </citation>
    <scope>NUCLEOTIDE SEQUENCE</scope>
    <source>
        <strain evidence="4">BT664</strain>
    </source>
</reference>
<keyword evidence="2" id="KW-0812">Transmembrane</keyword>
<keyword evidence="2" id="KW-0472">Membrane</keyword>
<comment type="caution">
    <text evidence="4">The sequence shown here is derived from an EMBL/GenBank/DDBJ whole genome shotgun (WGS) entry which is preliminary data.</text>
</comment>